<dbReference type="Proteomes" id="UP000003477">
    <property type="component" value="Unassembled WGS sequence"/>
</dbReference>
<feature type="repeat" description="TPR" evidence="1">
    <location>
        <begin position="138"/>
        <end position="171"/>
    </location>
</feature>
<sequence>MKIKLIKKRIKKIVFYVFIFYSVLISNILTQFSALGQVDLEFIKQLYQQGKYGEIIEQLSPYEDSNNPLFQEYLASSYETRGQLDLAIFHWIKARQLYEQQQNENKVTQLKLVQAQLEIEVGNPQKALLLLQQMPISVSTQALVGNALLVWGEYEQAISSFEKALKEVQETNVTLSLLSNLSQAYEKNALRLKQKQQLLRNDSAEKQLLEVEIIENETLAKTTANQAWQLAQTLNQPNYNTIRAWLTWLPYLNDQEQAKTLKKVKTALKKLPPTHQTVVLWINLADIIDEEESIIEANNIADTLNDYQSLAIAKRKLGHYFESQQQYPLALAYTQEAIKYANAQLAYEQLYRASWQEARIYEAIGEKKEAELAYEQAFYSLNRIRNKLISASRDVQFDFQQEVEPVYRNYLSLLLENPTQKHLDTVTQVFDSLQLSQLENFFQDNCFNESDREMEASEILKEKQVAVINTIILPNSLHTIVRLPQGDKYHLKQNITSKELNQKIEEWQKDLFQVTTNNYLNSSQYFYDLLISPFEDRFTQAKVEQLLFINDGLLKNLPMSALYDSKKQEFLIEKYPISNNLGEKFIINSPKLQSPVIAFGLAESRPPINQSLPNVTNELQEIKNIWEGNTYLDQEFTKEGFIEILKTQRPQILHIATHGIFTGVSETTYLQSYDQIIDLNDFDELLQRYANLSLLTLSACETATGNEKAVLGLAGVAIKQGIPNTLGTLWQVQDQISARIIKQFYQNLEQNMPPVKALQVAQVRELENISQHPRSWAAFLLIGT</sequence>
<name>G5IZB6_CROWT</name>
<dbReference type="Pfam" id="PF12770">
    <property type="entry name" value="CHAT"/>
    <property type="match status" value="1"/>
</dbReference>
<reference evidence="4 5" key="1">
    <citation type="journal article" date="2011" name="Front. Microbiol.">
        <title>Two Strains of Crocosphaera watsonii with Highly Conserved Genomes are Distinguished by Strain-Specific Features.</title>
        <authorList>
            <person name="Bench S.R."/>
            <person name="Ilikchyan I.N."/>
            <person name="Tripp H.J."/>
            <person name="Zehr J.P."/>
        </authorList>
    </citation>
    <scope>NUCLEOTIDE SEQUENCE [LARGE SCALE GENOMIC DNA]</scope>
    <source>
        <strain evidence="4 5">WH 0003</strain>
    </source>
</reference>
<organism evidence="4 5">
    <name type="scientific">Crocosphaera watsonii WH 0003</name>
    <dbReference type="NCBI Taxonomy" id="423471"/>
    <lineage>
        <taxon>Bacteria</taxon>
        <taxon>Bacillati</taxon>
        <taxon>Cyanobacteriota</taxon>
        <taxon>Cyanophyceae</taxon>
        <taxon>Oscillatoriophycideae</taxon>
        <taxon>Chroococcales</taxon>
        <taxon>Aphanothecaceae</taxon>
        <taxon>Crocosphaera</taxon>
    </lineage>
</organism>
<feature type="domain" description="CHAT" evidence="3">
    <location>
        <begin position="524"/>
        <end position="783"/>
    </location>
</feature>
<dbReference type="AlphaFoldDB" id="G5IZB6"/>
<dbReference type="PROSITE" id="PS50005">
    <property type="entry name" value="TPR"/>
    <property type="match status" value="1"/>
</dbReference>
<keyword evidence="2" id="KW-1133">Transmembrane helix</keyword>
<dbReference type="EMBL" id="AESD01000103">
    <property type="protein sequence ID" value="EHJ14712.1"/>
    <property type="molecule type" value="Genomic_DNA"/>
</dbReference>
<dbReference type="InterPro" id="IPR011990">
    <property type="entry name" value="TPR-like_helical_dom_sf"/>
</dbReference>
<dbReference type="GeneID" id="88764521"/>
<keyword evidence="2" id="KW-0472">Membrane</keyword>
<dbReference type="InterPro" id="IPR019734">
    <property type="entry name" value="TPR_rpt"/>
</dbReference>
<dbReference type="SMART" id="SM00028">
    <property type="entry name" value="TPR"/>
    <property type="match status" value="4"/>
</dbReference>
<gene>
    <name evidence="4" type="ORF">CWATWH0003_0609</name>
</gene>
<keyword evidence="2" id="KW-0812">Transmembrane</keyword>
<dbReference type="SUPFAM" id="SSF48452">
    <property type="entry name" value="TPR-like"/>
    <property type="match status" value="2"/>
</dbReference>
<dbReference type="RefSeq" id="WP_007309201.1">
    <property type="nucleotide sequence ID" value="NZ_AESD01000103.1"/>
</dbReference>
<dbReference type="PANTHER" id="PTHR10098">
    <property type="entry name" value="RAPSYN-RELATED"/>
    <property type="match status" value="1"/>
</dbReference>
<evidence type="ECO:0000313" key="4">
    <source>
        <dbReference type="EMBL" id="EHJ14712.1"/>
    </source>
</evidence>
<dbReference type="PATRIC" id="fig|423471.3.peg.559"/>
<comment type="caution">
    <text evidence="4">The sequence shown here is derived from an EMBL/GenBank/DDBJ whole genome shotgun (WGS) entry which is preliminary data.</text>
</comment>
<evidence type="ECO:0000256" key="2">
    <source>
        <dbReference type="SAM" id="Phobius"/>
    </source>
</evidence>
<protein>
    <submittedName>
        <fullName evidence="4">TPR repeat protein</fullName>
    </submittedName>
</protein>
<feature type="transmembrane region" description="Helical" evidence="2">
    <location>
        <begin position="12"/>
        <end position="29"/>
    </location>
</feature>
<evidence type="ECO:0000313" key="5">
    <source>
        <dbReference type="Proteomes" id="UP000003477"/>
    </source>
</evidence>
<keyword evidence="1" id="KW-0802">TPR repeat</keyword>
<dbReference type="PANTHER" id="PTHR10098:SF112">
    <property type="entry name" value="SLR0380 PROTEIN"/>
    <property type="match status" value="1"/>
</dbReference>
<proteinExistence type="predicted"/>
<accession>G5IZB6</accession>
<evidence type="ECO:0000256" key="1">
    <source>
        <dbReference type="PROSITE-ProRule" id="PRU00339"/>
    </source>
</evidence>
<dbReference type="Gene3D" id="1.25.40.10">
    <property type="entry name" value="Tetratricopeptide repeat domain"/>
    <property type="match status" value="2"/>
</dbReference>
<evidence type="ECO:0000259" key="3">
    <source>
        <dbReference type="Pfam" id="PF12770"/>
    </source>
</evidence>
<dbReference type="InterPro" id="IPR024983">
    <property type="entry name" value="CHAT_dom"/>
</dbReference>